<feature type="region of interest" description="Disordered" evidence="8">
    <location>
        <begin position="518"/>
        <end position="559"/>
    </location>
</feature>
<name>A0A917TBM3_9ACTN</name>
<evidence type="ECO:0000256" key="1">
    <source>
        <dbReference type="ARBA" id="ARBA00004651"/>
    </source>
</evidence>
<dbReference type="PANTHER" id="PTHR23501:SF197">
    <property type="entry name" value="COMD"/>
    <property type="match status" value="1"/>
</dbReference>
<feature type="transmembrane region" description="Helical" evidence="9">
    <location>
        <begin position="409"/>
        <end position="428"/>
    </location>
</feature>
<feature type="transmembrane region" description="Helical" evidence="9">
    <location>
        <begin position="272"/>
        <end position="293"/>
    </location>
</feature>
<evidence type="ECO:0000256" key="6">
    <source>
        <dbReference type="ARBA" id="ARBA00022989"/>
    </source>
</evidence>
<evidence type="ECO:0000256" key="9">
    <source>
        <dbReference type="SAM" id="Phobius"/>
    </source>
</evidence>
<reference evidence="11" key="1">
    <citation type="journal article" date="2014" name="Int. J. Syst. Evol. Microbiol.">
        <title>Complete genome sequence of Corynebacterium casei LMG S-19264T (=DSM 44701T), isolated from a smear-ripened cheese.</title>
        <authorList>
            <consortium name="US DOE Joint Genome Institute (JGI-PGF)"/>
            <person name="Walter F."/>
            <person name="Albersmeier A."/>
            <person name="Kalinowski J."/>
            <person name="Ruckert C."/>
        </authorList>
    </citation>
    <scope>NUCLEOTIDE SEQUENCE</scope>
    <source>
        <strain evidence="11">CGMCC 4.7308</strain>
    </source>
</reference>
<dbReference type="Proteomes" id="UP000655208">
    <property type="component" value="Unassembled WGS sequence"/>
</dbReference>
<evidence type="ECO:0000259" key="10">
    <source>
        <dbReference type="PROSITE" id="PS50850"/>
    </source>
</evidence>
<dbReference type="InterPro" id="IPR011701">
    <property type="entry name" value="MFS"/>
</dbReference>
<feature type="transmembrane region" description="Helical" evidence="9">
    <location>
        <begin position="338"/>
        <end position="357"/>
    </location>
</feature>
<evidence type="ECO:0000256" key="5">
    <source>
        <dbReference type="ARBA" id="ARBA00022692"/>
    </source>
</evidence>
<evidence type="ECO:0000256" key="7">
    <source>
        <dbReference type="ARBA" id="ARBA00023136"/>
    </source>
</evidence>
<feature type="transmembrane region" description="Helical" evidence="9">
    <location>
        <begin position="16"/>
        <end position="32"/>
    </location>
</feature>
<feature type="domain" description="Major facilitator superfamily (MFS) profile" evidence="10">
    <location>
        <begin position="19"/>
        <end position="502"/>
    </location>
</feature>
<keyword evidence="7 9" id="KW-0472">Membrane</keyword>
<feature type="transmembrane region" description="Helical" evidence="9">
    <location>
        <begin position="228"/>
        <end position="251"/>
    </location>
</feature>
<dbReference type="SUPFAM" id="SSF103473">
    <property type="entry name" value="MFS general substrate transporter"/>
    <property type="match status" value="1"/>
</dbReference>
<keyword evidence="4" id="KW-1003">Cell membrane</keyword>
<dbReference type="CDD" id="cd17502">
    <property type="entry name" value="MFS_Azr1_MDR_like"/>
    <property type="match status" value="1"/>
</dbReference>
<dbReference type="NCBIfam" id="TIGR00711">
    <property type="entry name" value="efflux_EmrB"/>
    <property type="match status" value="1"/>
</dbReference>
<feature type="transmembrane region" description="Helical" evidence="9">
    <location>
        <begin position="479"/>
        <end position="498"/>
    </location>
</feature>
<dbReference type="GO" id="GO:0022857">
    <property type="term" value="F:transmembrane transporter activity"/>
    <property type="evidence" value="ECO:0007669"/>
    <property type="project" value="InterPro"/>
</dbReference>
<keyword evidence="3" id="KW-0813">Transport</keyword>
<dbReference type="Gene3D" id="1.20.1720.10">
    <property type="entry name" value="Multidrug resistance protein D"/>
    <property type="match status" value="2"/>
</dbReference>
<dbReference type="InterPro" id="IPR020846">
    <property type="entry name" value="MFS_dom"/>
</dbReference>
<comment type="subcellular location">
    <subcellularLocation>
        <location evidence="1">Cell membrane</location>
        <topology evidence="1">Multi-pass membrane protein</topology>
    </subcellularLocation>
</comment>
<dbReference type="Pfam" id="PF07690">
    <property type="entry name" value="MFS_1"/>
    <property type="match status" value="1"/>
</dbReference>
<sequence>MSATATQPIVLTQRRIWLIFSALLAGMFLSSLDQTIVSTAMPTIVGDLGGVAYMAWVTTAYLLATTIVMPIYGKFGDIWGRRTLFLVAIGLFTLASLAAALSTNFWEFVVFRGIQGLGGGGLMILSQAIIADIVPAKERGKYMGPMGAVFGICAIGGPLLGGFFTDHLTWQWCFWINVPVGVAAFVIGWRFLSLPRKRNTKRLDYPGVLLLSTATTCLILATDWGGKQYAWTSPTILALIAAVVLAVLAFIAVENRAQDPIIPMSLFRKPAFVIPTAIGLVLGLGMFSALAFIPTFLQMASGTSASVSGLLTIPMIVGLILTLTLSMRAITRTGRYKLFPIVGTVITALGMLWLTRLTGGTPIWVVCAMLFVLGAGLGFIMQVIVLVVQNAVSPADVGTATSTNNYFREVGASLGVAVFGSIFTSRLVTNLTDAFQTNAAQAASARLDPANLVPAQVKAVGEPLHGAIVNSYADALAPVFWYLIPFVVVAFLLALLLPEIPLSDEAGMVARGEAVLESAPGSTGTTPETVDRAMDAGGTGVQRADDAGTPVERVGADRR</sequence>
<evidence type="ECO:0000256" key="3">
    <source>
        <dbReference type="ARBA" id="ARBA00022448"/>
    </source>
</evidence>
<feature type="transmembrane region" description="Helical" evidence="9">
    <location>
        <begin position="169"/>
        <end position="191"/>
    </location>
</feature>
<dbReference type="InterPro" id="IPR036259">
    <property type="entry name" value="MFS_trans_sf"/>
</dbReference>
<comment type="caution">
    <text evidence="11">The sequence shown here is derived from an EMBL/GenBank/DDBJ whole genome shotgun (WGS) entry which is preliminary data.</text>
</comment>
<comment type="similarity">
    <text evidence="2">Belongs to the major facilitator superfamily. TCR/Tet family.</text>
</comment>
<accession>A0A917TBM3</accession>
<feature type="transmembrane region" description="Helical" evidence="9">
    <location>
        <begin position="84"/>
        <end position="103"/>
    </location>
</feature>
<feature type="transmembrane region" description="Helical" evidence="9">
    <location>
        <begin position="52"/>
        <end position="72"/>
    </location>
</feature>
<evidence type="ECO:0000313" key="11">
    <source>
        <dbReference type="EMBL" id="GGM16357.1"/>
    </source>
</evidence>
<reference evidence="11" key="2">
    <citation type="submission" date="2020-09" db="EMBL/GenBank/DDBJ databases">
        <authorList>
            <person name="Sun Q."/>
            <person name="Zhou Y."/>
        </authorList>
    </citation>
    <scope>NUCLEOTIDE SEQUENCE</scope>
    <source>
        <strain evidence="11">CGMCC 4.7308</strain>
    </source>
</reference>
<evidence type="ECO:0000256" key="8">
    <source>
        <dbReference type="SAM" id="MobiDB-lite"/>
    </source>
</evidence>
<feature type="transmembrane region" description="Helical" evidence="9">
    <location>
        <begin position="203"/>
        <end position="222"/>
    </location>
</feature>
<dbReference type="EMBL" id="BMNA01000016">
    <property type="protein sequence ID" value="GGM16357.1"/>
    <property type="molecule type" value="Genomic_DNA"/>
</dbReference>
<keyword evidence="5 9" id="KW-0812">Transmembrane</keyword>
<gene>
    <name evidence="11" type="ORF">GCM10011594_40560</name>
</gene>
<evidence type="ECO:0000313" key="12">
    <source>
        <dbReference type="Proteomes" id="UP000655208"/>
    </source>
</evidence>
<dbReference type="FunFam" id="1.20.1720.10:FF:000004">
    <property type="entry name" value="EmrB/QacA family drug resistance transporter"/>
    <property type="match status" value="1"/>
</dbReference>
<organism evidence="11 12">
    <name type="scientific">Nakamurella endophytica</name>
    <dbReference type="NCBI Taxonomy" id="1748367"/>
    <lineage>
        <taxon>Bacteria</taxon>
        <taxon>Bacillati</taxon>
        <taxon>Actinomycetota</taxon>
        <taxon>Actinomycetes</taxon>
        <taxon>Nakamurellales</taxon>
        <taxon>Nakamurellaceae</taxon>
        <taxon>Nakamurella</taxon>
    </lineage>
</organism>
<dbReference type="InterPro" id="IPR004638">
    <property type="entry name" value="EmrB-like"/>
</dbReference>
<feature type="transmembrane region" description="Helical" evidence="9">
    <location>
        <begin position="363"/>
        <end position="388"/>
    </location>
</feature>
<protein>
    <submittedName>
        <fullName evidence="11">MFS transporter</fullName>
    </submittedName>
</protein>
<dbReference type="PANTHER" id="PTHR23501">
    <property type="entry name" value="MAJOR FACILITATOR SUPERFAMILY"/>
    <property type="match status" value="1"/>
</dbReference>
<dbReference type="RefSeq" id="WP_188944689.1">
    <property type="nucleotide sequence ID" value="NZ_BMNA01000016.1"/>
</dbReference>
<evidence type="ECO:0000256" key="2">
    <source>
        <dbReference type="ARBA" id="ARBA00007520"/>
    </source>
</evidence>
<dbReference type="GO" id="GO:0005886">
    <property type="term" value="C:plasma membrane"/>
    <property type="evidence" value="ECO:0007669"/>
    <property type="project" value="UniProtKB-SubCell"/>
</dbReference>
<feature type="transmembrane region" description="Helical" evidence="9">
    <location>
        <begin position="142"/>
        <end position="163"/>
    </location>
</feature>
<evidence type="ECO:0000256" key="4">
    <source>
        <dbReference type="ARBA" id="ARBA00022475"/>
    </source>
</evidence>
<proteinExistence type="inferred from homology"/>
<keyword evidence="12" id="KW-1185">Reference proteome</keyword>
<dbReference type="AlphaFoldDB" id="A0A917TBM3"/>
<dbReference type="PROSITE" id="PS50850">
    <property type="entry name" value="MFS"/>
    <property type="match status" value="1"/>
</dbReference>
<feature type="transmembrane region" description="Helical" evidence="9">
    <location>
        <begin position="109"/>
        <end position="130"/>
    </location>
</feature>
<feature type="transmembrane region" description="Helical" evidence="9">
    <location>
        <begin position="305"/>
        <end position="326"/>
    </location>
</feature>
<dbReference type="PRINTS" id="PR01036">
    <property type="entry name" value="TCRTETB"/>
</dbReference>
<keyword evidence="6 9" id="KW-1133">Transmembrane helix</keyword>